<feature type="domain" description="CCDC22 coiled-coil" evidence="3">
    <location>
        <begin position="295"/>
        <end position="599"/>
    </location>
</feature>
<evidence type="ECO:0000259" key="3">
    <source>
        <dbReference type="Pfam" id="PF05667"/>
    </source>
</evidence>
<dbReference type="EMBL" id="HBEW01005447">
    <property type="protein sequence ID" value="CAD8583773.1"/>
    <property type="molecule type" value="Transcribed_RNA"/>
</dbReference>
<evidence type="ECO:0000259" key="4">
    <source>
        <dbReference type="Pfam" id="PF21674"/>
    </source>
</evidence>
<dbReference type="Pfam" id="PF05667">
    <property type="entry name" value="CCDC22_CC"/>
    <property type="match status" value="1"/>
</dbReference>
<dbReference type="GO" id="GO:2000060">
    <property type="term" value="P:positive regulation of ubiquitin-dependent protein catabolic process"/>
    <property type="evidence" value="ECO:0007669"/>
    <property type="project" value="TreeGrafter"/>
</dbReference>
<dbReference type="AlphaFoldDB" id="A0A7S0PQ20"/>
<evidence type="ECO:0000313" key="5">
    <source>
        <dbReference type="EMBL" id="CAD8583773.1"/>
    </source>
</evidence>
<dbReference type="PANTHER" id="PTHR15668:SF4">
    <property type="entry name" value="COILED-COIL DOMAIN-CONTAINING PROTEIN 22"/>
    <property type="match status" value="1"/>
</dbReference>
<evidence type="ECO:0008006" key="6">
    <source>
        <dbReference type="Google" id="ProtNLM"/>
    </source>
</evidence>
<evidence type="ECO:0000256" key="2">
    <source>
        <dbReference type="SAM" id="Coils"/>
    </source>
</evidence>
<evidence type="ECO:0000256" key="1">
    <source>
        <dbReference type="ARBA" id="ARBA00006438"/>
    </source>
</evidence>
<organism evidence="5">
    <name type="scientific">Ostreococcus mediterraneus</name>
    <dbReference type="NCBI Taxonomy" id="1486918"/>
    <lineage>
        <taxon>Eukaryota</taxon>
        <taxon>Viridiplantae</taxon>
        <taxon>Chlorophyta</taxon>
        <taxon>Mamiellophyceae</taxon>
        <taxon>Mamiellales</taxon>
        <taxon>Bathycoccaceae</taxon>
        <taxon>Ostreococcus</taxon>
    </lineage>
</organism>
<protein>
    <recommendedName>
        <fullName evidence="6">Coiled-coil domain-containing protein 22 homolog</fullName>
    </recommendedName>
</protein>
<dbReference type="InterPro" id="IPR048349">
    <property type="entry name" value="CCDC22_N"/>
</dbReference>
<feature type="coiled-coil region" evidence="2">
    <location>
        <begin position="404"/>
        <end position="453"/>
    </location>
</feature>
<reference evidence="5" key="1">
    <citation type="submission" date="2021-01" db="EMBL/GenBank/DDBJ databases">
        <authorList>
            <person name="Corre E."/>
            <person name="Pelletier E."/>
            <person name="Niang G."/>
            <person name="Scheremetjew M."/>
            <person name="Finn R."/>
            <person name="Kale V."/>
            <person name="Holt S."/>
            <person name="Cochrane G."/>
            <person name="Meng A."/>
            <person name="Brown T."/>
            <person name="Cohen L."/>
        </authorList>
    </citation>
    <scope>NUCLEOTIDE SEQUENCE</scope>
    <source>
        <strain evidence="5">Clade-D-RCC2572</strain>
    </source>
</reference>
<feature type="domain" description="CCDC22 N-terminal" evidence="4">
    <location>
        <begin position="1"/>
        <end position="120"/>
    </location>
</feature>
<comment type="similarity">
    <text evidence="1">Belongs to the CCDC22 family.</text>
</comment>
<dbReference type="InterPro" id="IPR048348">
    <property type="entry name" value="CCDC22_CC"/>
</dbReference>
<dbReference type="GO" id="GO:0097602">
    <property type="term" value="F:cullin family protein binding"/>
    <property type="evidence" value="ECO:0007669"/>
    <property type="project" value="TreeGrafter"/>
</dbReference>
<gene>
    <name evidence="5" type="ORF">OMED0929_LOCUS4566</name>
</gene>
<accession>A0A7S0PQ20</accession>
<name>A0A7S0PQ20_9CHLO</name>
<keyword evidence="2" id="KW-0175">Coiled coil</keyword>
<proteinExistence type="inferred from homology"/>
<dbReference type="PANTHER" id="PTHR15668">
    <property type="entry name" value="JM1 PROTEIN"/>
    <property type="match status" value="1"/>
</dbReference>
<dbReference type="Pfam" id="PF21674">
    <property type="entry name" value="CCDC22_N"/>
    <property type="match status" value="1"/>
</dbReference>
<sequence>MDDADNVLLLTLRQALNAPSATSTSKTVAVPASLVDFEEDVDALTRVIYAGLCAIDCEKWQNYVPEVLPSDVGERFRCAAAYAEALKAIGYTEEIGFQAILYPSASETRRVLKRVLDGIPRRDDGLASASGGAGASADVGGEGAAAKRAKRAIGKSLRAGKSWGKARGLAGFAGVVGAANAKKKLDEASSTKDFVSARLDIDEEYIGFLSAVKRGAYTLPSVMEYVARSRAETSRDEDVQRLKFGSVERIEFIGPDGEPFDLRKRGGLKGLVAEIFRLATEGGFYAEPKARRVKREIDAIASTDEAQVVEKALEIETAAVETLEGRLKAREKDIGDIQRRIDEALSAVAAMDDEIAACALKVKEALESTENKRALTAELEATYLLHKQAVGMVLGTDRPVEESEAELNKVLTAAKERMDTLTAEWEAAKAPLIEAIEAHAVAAKEKRENTKIQLEEIEKWRSEGNETSALLRVKEHEQRQLLEEYEAAPKNVHRPSFVRRVNEIIKNIKKQEVEVQKIVNDTRGVQSDIQSAESVLQRTYTLVEETLFREARSDDLCKAAYKHLHGMHTGFAELVNKVEATGVARRAQTDLQRKLGEIMKQPNNSERVARDLALMTEKINTLETEVSRLGV</sequence>
<dbReference type="InterPro" id="IPR008530">
    <property type="entry name" value="CCDC22"/>
</dbReference>